<accession>A0A811UTK2</accession>
<comment type="caution">
    <text evidence="1">The sequence shown here is derived from an EMBL/GenBank/DDBJ whole genome shotgun (WGS) entry which is preliminary data.</text>
</comment>
<dbReference type="InterPro" id="IPR043502">
    <property type="entry name" value="DNA/RNA_pol_sf"/>
</dbReference>
<dbReference type="Gene3D" id="3.30.70.270">
    <property type="match status" value="1"/>
</dbReference>
<dbReference type="InterPro" id="IPR043128">
    <property type="entry name" value="Rev_trsase/Diguanyl_cyclase"/>
</dbReference>
<dbReference type="AlphaFoldDB" id="A0A811UTK2"/>
<sequence length="136" mass="15234">MYRQILIHDDDKQFQRIIFRKSAESPVTDYCLKTVTFGVNCAPYLAIRTLHQLATDTAAIYPLAAPIIRNQTYVDDILSGSHDIDSASESLFQVVNALKSAGFILKKLTANNATILQQYSKEDLLDSNFLKFESAS</sequence>
<dbReference type="EMBL" id="CAJHJT010000023">
    <property type="protein sequence ID" value="CAD7001285.1"/>
    <property type="molecule type" value="Genomic_DNA"/>
</dbReference>
<dbReference type="PANTHER" id="PTHR47331">
    <property type="entry name" value="PHD-TYPE DOMAIN-CONTAINING PROTEIN"/>
    <property type="match status" value="1"/>
</dbReference>
<dbReference type="OrthoDB" id="5984724at2759"/>
<dbReference type="Proteomes" id="UP000606786">
    <property type="component" value="Unassembled WGS sequence"/>
</dbReference>
<name>A0A811UTK2_CERCA</name>
<reference evidence="1" key="1">
    <citation type="submission" date="2020-11" db="EMBL/GenBank/DDBJ databases">
        <authorList>
            <person name="Whitehead M."/>
        </authorList>
    </citation>
    <scope>NUCLEOTIDE SEQUENCE</scope>
    <source>
        <strain evidence="1">EGII</strain>
    </source>
</reference>
<dbReference type="SUPFAM" id="SSF56672">
    <property type="entry name" value="DNA/RNA polymerases"/>
    <property type="match status" value="1"/>
</dbReference>
<dbReference type="GO" id="GO:0071897">
    <property type="term" value="P:DNA biosynthetic process"/>
    <property type="evidence" value="ECO:0007669"/>
    <property type="project" value="UniProtKB-ARBA"/>
</dbReference>
<evidence type="ECO:0000313" key="1">
    <source>
        <dbReference type="EMBL" id="CAD7001285.1"/>
    </source>
</evidence>
<gene>
    <name evidence="1" type="ORF">CCAP1982_LOCUS9782</name>
</gene>
<organism evidence="1 2">
    <name type="scientific">Ceratitis capitata</name>
    <name type="common">Mediterranean fruit fly</name>
    <name type="synonym">Tephritis capitata</name>
    <dbReference type="NCBI Taxonomy" id="7213"/>
    <lineage>
        <taxon>Eukaryota</taxon>
        <taxon>Metazoa</taxon>
        <taxon>Ecdysozoa</taxon>
        <taxon>Arthropoda</taxon>
        <taxon>Hexapoda</taxon>
        <taxon>Insecta</taxon>
        <taxon>Pterygota</taxon>
        <taxon>Neoptera</taxon>
        <taxon>Endopterygota</taxon>
        <taxon>Diptera</taxon>
        <taxon>Brachycera</taxon>
        <taxon>Muscomorpha</taxon>
        <taxon>Tephritoidea</taxon>
        <taxon>Tephritidae</taxon>
        <taxon>Ceratitis</taxon>
        <taxon>Ceratitis</taxon>
    </lineage>
</organism>
<evidence type="ECO:0000313" key="2">
    <source>
        <dbReference type="Proteomes" id="UP000606786"/>
    </source>
</evidence>
<protein>
    <submittedName>
        <fullName evidence="1">(Mediterranean fruit fly) hypothetical protein</fullName>
    </submittedName>
</protein>
<proteinExistence type="predicted"/>
<keyword evidence="2" id="KW-1185">Reference proteome</keyword>